<evidence type="ECO:0000313" key="5">
    <source>
        <dbReference type="Proteomes" id="UP001268542"/>
    </source>
</evidence>
<feature type="transmembrane region" description="Helical" evidence="2">
    <location>
        <begin position="229"/>
        <end position="247"/>
    </location>
</feature>
<evidence type="ECO:0000256" key="1">
    <source>
        <dbReference type="SAM" id="MobiDB-lite"/>
    </source>
</evidence>
<evidence type="ECO:0000256" key="2">
    <source>
        <dbReference type="SAM" id="Phobius"/>
    </source>
</evidence>
<dbReference type="Proteomes" id="UP001268542">
    <property type="component" value="Unassembled WGS sequence"/>
</dbReference>
<protein>
    <recommendedName>
        <fullName evidence="3">EccD-like transmembrane domain-containing protein</fullName>
    </recommendedName>
</protein>
<keyword evidence="2" id="KW-0472">Membrane</keyword>
<feature type="transmembrane region" description="Helical" evidence="2">
    <location>
        <begin position="355"/>
        <end position="373"/>
    </location>
</feature>
<feature type="transmembrane region" description="Helical" evidence="2">
    <location>
        <begin position="197"/>
        <end position="217"/>
    </location>
</feature>
<feature type="transmembrane region" description="Helical" evidence="2">
    <location>
        <begin position="124"/>
        <end position="145"/>
    </location>
</feature>
<keyword evidence="2" id="KW-0812">Transmembrane</keyword>
<dbReference type="RefSeq" id="WP_315732940.1">
    <property type="nucleotide sequence ID" value="NZ_JAVYII010000004.1"/>
</dbReference>
<sequence length="468" mass="47332">MTGTVEPAEALPATSAATGGPGGPASGMLAVSVHGVAGVLDLLVPEGATPADVLKEYARQTGTPPAARLFDGRGREVRADLLLGIAGVTTGSVLVTAPAVPPPVSPAEAAEAARRGAERPTTTASLLVLAGLCALLAGVYATAAAGVDRDVVAGALVAAALLAVLPVGRLVARRAAVAPVFGAAAGLTVAWDDGSARLPMVVGIAGAAAALTAAVGAALGDAGREVLRVWMWAGSAVFVVAGAGAVLGLDERVVWATLLLGAMLAGRVVPSFAVDVPDQALVDFDRLAVSAWSAREGDRKSPRARTIVLRESVEQVVDHGSRTVAAAAAAVLVVTVVAAPLVLTTTHLPLDRIGSPLLVALVGCTQLLVARSYRHATARLLLRVAGLWCLGAVLVLVVAERDWRSQVGIAAFVLGLALVPAAVAVGRGWRSVWWGRRAELAEAFAVAASVPAFVVTVGVFRRIWEITG</sequence>
<name>A0ABU3PW99_9ACTN</name>
<feature type="transmembrane region" description="Helical" evidence="2">
    <location>
        <begin position="405"/>
        <end position="429"/>
    </location>
</feature>
<evidence type="ECO:0000259" key="3">
    <source>
        <dbReference type="Pfam" id="PF19053"/>
    </source>
</evidence>
<dbReference type="Pfam" id="PF19053">
    <property type="entry name" value="EccD"/>
    <property type="match status" value="1"/>
</dbReference>
<feature type="region of interest" description="Disordered" evidence="1">
    <location>
        <begin position="1"/>
        <end position="22"/>
    </location>
</feature>
<feature type="transmembrane region" description="Helical" evidence="2">
    <location>
        <begin position="175"/>
        <end position="191"/>
    </location>
</feature>
<keyword evidence="2" id="KW-1133">Transmembrane helix</keyword>
<feature type="domain" description="EccD-like transmembrane" evidence="3">
    <location>
        <begin position="126"/>
        <end position="463"/>
    </location>
</feature>
<evidence type="ECO:0000313" key="4">
    <source>
        <dbReference type="EMBL" id="MDT9593444.1"/>
    </source>
</evidence>
<feature type="transmembrane region" description="Helical" evidence="2">
    <location>
        <begin position="151"/>
        <end position="168"/>
    </location>
</feature>
<organism evidence="4 5">
    <name type="scientific">Nocardioides imazamoxiresistens</name>
    <dbReference type="NCBI Taxonomy" id="3231893"/>
    <lineage>
        <taxon>Bacteria</taxon>
        <taxon>Bacillati</taxon>
        <taxon>Actinomycetota</taxon>
        <taxon>Actinomycetes</taxon>
        <taxon>Propionibacteriales</taxon>
        <taxon>Nocardioidaceae</taxon>
        <taxon>Nocardioides</taxon>
    </lineage>
</organism>
<feature type="transmembrane region" description="Helical" evidence="2">
    <location>
        <begin position="380"/>
        <end position="399"/>
    </location>
</feature>
<reference evidence="4 5" key="1">
    <citation type="submission" date="2023-08" db="EMBL/GenBank/DDBJ databases">
        <title>Nocardioides seae sp. nov., a bacterium isolated from a soil.</title>
        <authorList>
            <person name="Wang X."/>
        </authorList>
    </citation>
    <scope>NUCLEOTIDE SEQUENCE [LARGE SCALE GENOMIC DNA]</scope>
    <source>
        <strain evidence="4 5">YZH12</strain>
    </source>
</reference>
<feature type="transmembrane region" description="Helical" evidence="2">
    <location>
        <begin position="324"/>
        <end position="343"/>
    </location>
</feature>
<proteinExistence type="predicted"/>
<feature type="transmembrane region" description="Helical" evidence="2">
    <location>
        <begin position="441"/>
        <end position="464"/>
    </location>
</feature>
<keyword evidence="5" id="KW-1185">Reference proteome</keyword>
<dbReference type="EMBL" id="JAVYII010000004">
    <property type="protein sequence ID" value="MDT9593444.1"/>
    <property type="molecule type" value="Genomic_DNA"/>
</dbReference>
<accession>A0ABU3PW99</accession>
<dbReference type="InterPro" id="IPR044049">
    <property type="entry name" value="EccD_transm"/>
</dbReference>
<feature type="transmembrane region" description="Helical" evidence="2">
    <location>
        <begin position="253"/>
        <end position="274"/>
    </location>
</feature>
<gene>
    <name evidence="4" type="ORF">RDV89_10225</name>
</gene>
<comment type="caution">
    <text evidence="4">The sequence shown here is derived from an EMBL/GenBank/DDBJ whole genome shotgun (WGS) entry which is preliminary data.</text>
</comment>